<feature type="domain" description="Activator of Hsp90 ATPase homologue 1/2-like C-terminal" evidence="2">
    <location>
        <begin position="18"/>
        <end position="157"/>
    </location>
</feature>
<evidence type="ECO:0000259" key="2">
    <source>
        <dbReference type="Pfam" id="PF08327"/>
    </source>
</evidence>
<proteinExistence type="inferred from homology"/>
<dbReference type="InterPro" id="IPR013538">
    <property type="entry name" value="ASHA1/2-like_C"/>
</dbReference>
<sequence>MTKAFGGKRTDTASKWIKASAQTIYKAFVNPTALMSWLPPEGMEGHIEEFDVREGGVYRMTLTYVGADHSTPGKTSDHADVVSGRFLKLVPGERIVQQVEFASEDPAFAGTMTMSWLLTEVHGGTEVTILCENVPGGIRQEDHDAGLKSSLENLAAFTEQL</sequence>
<dbReference type="CDD" id="cd08895">
    <property type="entry name" value="SRPBCC_CalC_Aha1-like_2"/>
    <property type="match status" value="1"/>
</dbReference>
<reference evidence="4" key="1">
    <citation type="journal article" date="2019" name="Int. J. Syst. Evol. Microbiol.">
        <title>The Global Catalogue of Microorganisms (GCM) 10K type strain sequencing project: providing services to taxonomists for standard genome sequencing and annotation.</title>
        <authorList>
            <consortium name="The Broad Institute Genomics Platform"/>
            <consortium name="The Broad Institute Genome Sequencing Center for Infectious Disease"/>
            <person name="Wu L."/>
            <person name="Ma J."/>
        </authorList>
    </citation>
    <scope>NUCLEOTIDE SEQUENCE [LARGE SCALE GENOMIC DNA]</scope>
    <source>
        <strain evidence="4">KCTC 12907</strain>
    </source>
</reference>
<comment type="caution">
    <text evidence="3">The sequence shown here is derived from an EMBL/GenBank/DDBJ whole genome shotgun (WGS) entry which is preliminary data.</text>
</comment>
<dbReference type="Pfam" id="PF08327">
    <property type="entry name" value="AHSA1"/>
    <property type="match status" value="1"/>
</dbReference>
<dbReference type="InterPro" id="IPR023393">
    <property type="entry name" value="START-like_dom_sf"/>
</dbReference>
<dbReference type="RefSeq" id="WP_378052250.1">
    <property type="nucleotide sequence ID" value="NZ_JBHMDN010000048.1"/>
</dbReference>
<comment type="similarity">
    <text evidence="1">Belongs to the AHA1 family.</text>
</comment>
<gene>
    <name evidence="3" type="ORF">ACFQMJ_24765</name>
</gene>
<evidence type="ECO:0000313" key="3">
    <source>
        <dbReference type="EMBL" id="MFC7151763.1"/>
    </source>
</evidence>
<accession>A0ABW2FEV4</accession>
<keyword evidence="4" id="KW-1185">Reference proteome</keyword>
<dbReference type="SUPFAM" id="SSF55961">
    <property type="entry name" value="Bet v1-like"/>
    <property type="match status" value="1"/>
</dbReference>
<protein>
    <submittedName>
        <fullName evidence="3">SRPBCC family protein</fullName>
    </submittedName>
</protein>
<dbReference type="Proteomes" id="UP001596378">
    <property type="component" value="Unassembled WGS sequence"/>
</dbReference>
<evidence type="ECO:0000313" key="4">
    <source>
        <dbReference type="Proteomes" id="UP001596378"/>
    </source>
</evidence>
<dbReference type="EMBL" id="JBHTAI010000018">
    <property type="protein sequence ID" value="MFC7151763.1"/>
    <property type="molecule type" value="Genomic_DNA"/>
</dbReference>
<name>A0ABW2FEV4_9BACL</name>
<evidence type="ECO:0000256" key="1">
    <source>
        <dbReference type="ARBA" id="ARBA00006817"/>
    </source>
</evidence>
<organism evidence="3 4">
    <name type="scientific">Cohnella cellulosilytica</name>
    <dbReference type="NCBI Taxonomy" id="986710"/>
    <lineage>
        <taxon>Bacteria</taxon>
        <taxon>Bacillati</taxon>
        <taxon>Bacillota</taxon>
        <taxon>Bacilli</taxon>
        <taxon>Bacillales</taxon>
        <taxon>Paenibacillaceae</taxon>
        <taxon>Cohnella</taxon>
    </lineage>
</organism>
<dbReference type="Gene3D" id="3.30.530.20">
    <property type="match status" value="1"/>
</dbReference>